<dbReference type="PANTHER" id="PTHR37943">
    <property type="entry name" value="PROTEIN VES"/>
    <property type="match status" value="1"/>
</dbReference>
<name>A0ABV2FKC8_9STRE</name>
<sequence>MVSYQILDSSSYITTDWAGGRTQQLYLSPADGDYSKREFDFRISTATVELESSCFSPLPCIKRLLLTLDQTLHLTNKTIGQEVRLAPFQVYAFDGSDQIESCGQCQDFNVMWREPYQGDLRPLAPGEILRETDQIQFVYALTDQEIRINQHVLFLKAHQFLKLVRESPEEEITVRLSSGQSKQAVLAIWIGLSSNGQ</sequence>
<dbReference type="PANTHER" id="PTHR37943:SF1">
    <property type="entry name" value="PROTEIN VES"/>
    <property type="match status" value="1"/>
</dbReference>
<dbReference type="RefSeq" id="WP_354366080.1">
    <property type="nucleotide sequence ID" value="NZ_JBEPLO010000029.1"/>
</dbReference>
<dbReference type="Proteomes" id="UP001549122">
    <property type="component" value="Unassembled WGS sequence"/>
</dbReference>
<dbReference type="EMBL" id="JBEPLO010000029">
    <property type="protein sequence ID" value="MET3558978.1"/>
    <property type="molecule type" value="Genomic_DNA"/>
</dbReference>
<dbReference type="SUPFAM" id="SSF51182">
    <property type="entry name" value="RmlC-like cupins"/>
    <property type="match status" value="1"/>
</dbReference>
<accession>A0ABV2FKC8</accession>
<organism evidence="1 2">
    <name type="scientific">Streptococcus rupicaprae</name>
    <dbReference type="NCBI Taxonomy" id="759619"/>
    <lineage>
        <taxon>Bacteria</taxon>
        <taxon>Bacillati</taxon>
        <taxon>Bacillota</taxon>
        <taxon>Bacilli</taxon>
        <taxon>Lactobacillales</taxon>
        <taxon>Streptococcaceae</taxon>
        <taxon>Streptococcus</taxon>
    </lineage>
</organism>
<gene>
    <name evidence="1" type="ORF">ABID29_002127</name>
</gene>
<keyword evidence="2" id="KW-1185">Reference proteome</keyword>
<dbReference type="Pfam" id="PF05962">
    <property type="entry name" value="HutD"/>
    <property type="match status" value="1"/>
</dbReference>
<dbReference type="InterPro" id="IPR011051">
    <property type="entry name" value="RmlC_Cupin_sf"/>
</dbReference>
<protein>
    <submittedName>
        <fullName evidence="1">Environmental stress-induced protein Ves</fullName>
    </submittedName>
</protein>
<proteinExistence type="predicted"/>
<dbReference type="InterPro" id="IPR010282">
    <property type="entry name" value="Uncharacterised_HutD/Ves"/>
</dbReference>
<comment type="caution">
    <text evidence="1">The sequence shown here is derived from an EMBL/GenBank/DDBJ whole genome shotgun (WGS) entry which is preliminary data.</text>
</comment>
<evidence type="ECO:0000313" key="1">
    <source>
        <dbReference type="EMBL" id="MET3558978.1"/>
    </source>
</evidence>
<reference evidence="1 2" key="1">
    <citation type="submission" date="2024-06" db="EMBL/GenBank/DDBJ databases">
        <title>Genomic Encyclopedia of Type Strains, Phase IV (KMG-IV): sequencing the most valuable type-strain genomes for metagenomic binning, comparative biology and taxonomic classification.</title>
        <authorList>
            <person name="Goeker M."/>
        </authorList>
    </citation>
    <scope>NUCLEOTIDE SEQUENCE [LARGE SCALE GENOMIC DNA]</scope>
    <source>
        <strain evidence="1 2">DSM 28303</strain>
    </source>
</reference>
<dbReference type="InterPro" id="IPR014710">
    <property type="entry name" value="RmlC-like_jellyroll"/>
</dbReference>
<dbReference type="Gene3D" id="2.60.120.10">
    <property type="entry name" value="Jelly Rolls"/>
    <property type="match status" value="1"/>
</dbReference>
<evidence type="ECO:0000313" key="2">
    <source>
        <dbReference type="Proteomes" id="UP001549122"/>
    </source>
</evidence>